<dbReference type="Proteomes" id="UP000504618">
    <property type="component" value="Unplaced"/>
</dbReference>
<evidence type="ECO:0000313" key="2">
    <source>
        <dbReference type="RefSeq" id="XP_024890929.1"/>
    </source>
</evidence>
<keyword evidence="1" id="KW-1185">Reference proteome</keyword>
<gene>
    <name evidence="2" type="primary">LOC112466832</name>
</gene>
<dbReference type="GeneID" id="112466832"/>
<sequence>MTAVPEVATTTNDLLAQQQALMHSITRALDNFKKLGKNNYTAAKVRARIASTKEVWTQCLRVHSALLQAIPEAKRSTLDYFKNKLFDQAEEIHLTTLDYMAECLEELAPLPPLMTANSHGSSASSFSLSHLPPNNIPPFSGKYEEWETFRDRFTSLIINNHELSAFARMHFLSSSLTGRALESIRSIPITADNFEIAWKTLESRYENKRRLVKMHVSALYNLPSVSRESASELSELRDKANRAIASLKNLDRSETDILSDMLVYSVTQKIDPATRKAWELKGRDDARIPTYDELDRFLDSRARALEELNPANVTKEVRSSKVTSATASGSSPISCSLCKASHFMNKCQLFINKSPSQRLEAVKKANRCTNCLSAKHAVQLCSSKYSCRICKKKHHSMLHVDSDTSAATASITDAAPIMTLFSTAKVSSMPPVLLATARVTVSFPSESPNGRARVVRALLDQGSEMTFITERLRQGLKLRRVSMPVSISAIGGVDAGICRYAAEIQISPLGQSSLAFKTIASVMKSLTKYTPSPVTSPVQWSHVADLALADPDPTNSDSIDVIIGTDLYGDLLLDGIRKGSRGQPLAQNTVLGWVLSGPVTDAQARPRTITAQHCSNSPSLDEELRRFWEIEEIPRAVPLSPEEQQCEDHFLATHWRRSDGRYVIRLPFKTGPPIEIGDSYNSAERQLRGLERRLNADERLATEYRAFIEEYERLGHMKRVPPDASASSQRVYIPHHPIIRESSTTARLRVVFNASNPTSNGTSLNDHLLTGQKLQTDLAAVLLRWLLPRYVYSADITKMYRQIEIDPRDVDYQRILWLDRETRAIIAFLLLVLTYGTVNAPHDALRVLEQLVRDEGGSFPLAIPVVRKCRYIDDFLFGADDIPLLRQTRDQVCALLSRGRFELRKWASNSPQLLTDIDIENHGLACSKTLQADEQLKVLGISWNPALDVFQFNVSLPPSVPKTKRSILSLVAKIFDPLGWVTPVTINAKIFLQQLWQAKVEWDEALADKLLAQWETIHASLATINGLHVDRWVQYGSDTANCELHGFCDASSTAFAAAVYIRVTSLVGETTSRLLIAKSKVAPIKSLSIPRLELSAAVLLARLLEFVRSSLQLTAIPCFCWTDALVVLAWVTQHSSKWKTFVSNRVSEIQSRIPFATWKHVPTEDNPADCASRGILGCHLASHHLWWQGPSWLRLPKNEWPAQREPSSHDTTLEQNPRITTHIAKPIERWDLMPVQQ</sequence>
<dbReference type="InterPro" id="IPR043502">
    <property type="entry name" value="DNA/RNA_pol_sf"/>
</dbReference>
<dbReference type="PANTHER" id="PTHR47331">
    <property type="entry name" value="PHD-TYPE DOMAIN-CONTAINING PROTEIN"/>
    <property type="match status" value="1"/>
</dbReference>
<dbReference type="InterPro" id="IPR005312">
    <property type="entry name" value="DUF1759"/>
</dbReference>
<dbReference type="InterPro" id="IPR008042">
    <property type="entry name" value="Retrotrans_Pao"/>
</dbReference>
<reference evidence="2" key="1">
    <citation type="submission" date="2025-08" db="UniProtKB">
        <authorList>
            <consortium name="RefSeq"/>
        </authorList>
    </citation>
    <scope>IDENTIFICATION</scope>
    <source>
        <tissue evidence="2">Whole body</tissue>
    </source>
</reference>
<dbReference type="Pfam" id="PF03564">
    <property type="entry name" value="DUF1759"/>
    <property type="match status" value="1"/>
</dbReference>
<dbReference type="OrthoDB" id="7553045at2759"/>
<evidence type="ECO:0000313" key="1">
    <source>
        <dbReference type="Proteomes" id="UP000504618"/>
    </source>
</evidence>
<dbReference type="Pfam" id="PF05380">
    <property type="entry name" value="Peptidase_A17"/>
    <property type="match status" value="1"/>
</dbReference>
<proteinExistence type="predicted"/>
<dbReference type="GO" id="GO:0071897">
    <property type="term" value="P:DNA biosynthetic process"/>
    <property type="evidence" value="ECO:0007669"/>
    <property type="project" value="UniProtKB-ARBA"/>
</dbReference>
<name>A0A6J1R7B6_9HYME</name>
<protein>
    <submittedName>
        <fullName evidence="2">Uncharacterized protein LOC112466832</fullName>
    </submittedName>
</protein>
<organism evidence="1 2">
    <name type="scientific">Temnothorax curvispinosus</name>
    <dbReference type="NCBI Taxonomy" id="300111"/>
    <lineage>
        <taxon>Eukaryota</taxon>
        <taxon>Metazoa</taxon>
        <taxon>Ecdysozoa</taxon>
        <taxon>Arthropoda</taxon>
        <taxon>Hexapoda</taxon>
        <taxon>Insecta</taxon>
        <taxon>Pterygota</taxon>
        <taxon>Neoptera</taxon>
        <taxon>Endopterygota</taxon>
        <taxon>Hymenoptera</taxon>
        <taxon>Apocrita</taxon>
        <taxon>Aculeata</taxon>
        <taxon>Formicoidea</taxon>
        <taxon>Formicidae</taxon>
        <taxon>Myrmicinae</taxon>
        <taxon>Temnothorax</taxon>
    </lineage>
</organism>
<dbReference type="PANTHER" id="PTHR47331:SF5">
    <property type="entry name" value="RIBONUCLEASE H"/>
    <property type="match status" value="1"/>
</dbReference>
<dbReference type="AlphaFoldDB" id="A0A6J1R7B6"/>
<dbReference type="SUPFAM" id="SSF56672">
    <property type="entry name" value="DNA/RNA polymerases"/>
    <property type="match status" value="1"/>
</dbReference>
<accession>A0A6J1R7B6</accession>
<dbReference type="RefSeq" id="XP_024890929.1">
    <property type="nucleotide sequence ID" value="XM_025035161.1"/>
</dbReference>